<feature type="compositionally biased region" description="Gly residues" evidence="2">
    <location>
        <begin position="147"/>
        <end position="159"/>
    </location>
</feature>
<dbReference type="Pfam" id="PF00293">
    <property type="entry name" value="NUDIX"/>
    <property type="match status" value="1"/>
</dbReference>
<evidence type="ECO:0000256" key="1">
    <source>
        <dbReference type="ARBA" id="ARBA00022801"/>
    </source>
</evidence>
<evidence type="ECO:0000313" key="5">
    <source>
        <dbReference type="Proteomes" id="UP001586593"/>
    </source>
</evidence>
<dbReference type="InterPro" id="IPR020084">
    <property type="entry name" value="NUDIX_hydrolase_CS"/>
</dbReference>
<evidence type="ECO:0000313" key="4">
    <source>
        <dbReference type="EMBL" id="KAL1853134.1"/>
    </source>
</evidence>
<dbReference type="EMBL" id="JAZHXJ010000717">
    <property type="protein sequence ID" value="KAL1853134.1"/>
    <property type="molecule type" value="Genomic_DNA"/>
</dbReference>
<evidence type="ECO:0000259" key="3">
    <source>
        <dbReference type="Pfam" id="PF00293"/>
    </source>
</evidence>
<reference evidence="4 5" key="1">
    <citation type="journal article" date="2024" name="Commun. Biol.">
        <title>Comparative genomic analysis of thermophilic fungi reveals convergent evolutionary adaptations and gene losses.</title>
        <authorList>
            <person name="Steindorff A.S."/>
            <person name="Aguilar-Pontes M.V."/>
            <person name="Robinson A.J."/>
            <person name="Andreopoulos B."/>
            <person name="LaButti K."/>
            <person name="Kuo A."/>
            <person name="Mondo S."/>
            <person name="Riley R."/>
            <person name="Otillar R."/>
            <person name="Haridas S."/>
            <person name="Lipzen A."/>
            <person name="Grimwood J."/>
            <person name="Schmutz J."/>
            <person name="Clum A."/>
            <person name="Reid I.D."/>
            <person name="Moisan M.C."/>
            <person name="Butler G."/>
            <person name="Nguyen T.T.M."/>
            <person name="Dewar K."/>
            <person name="Conant G."/>
            <person name="Drula E."/>
            <person name="Henrissat B."/>
            <person name="Hansel C."/>
            <person name="Singer S."/>
            <person name="Hutchinson M.I."/>
            <person name="de Vries R.P."/>
            <person name="Natvig D.O."/>
            <person name="Powell A.J."/>
            <person name="Tsang A."/>
            <person name="Grigoriev I.V."/>
        </authorList>
    </citation>
    <scope>NUCLEOTIDE SEQUENCE [LARGE SCALE GENOMIC DNA]</scope>
    <source>
        <strain evidence="4 5">ATCC 24622</strain>
    </source>
</reference>
<dbReference type="PROSITE" id="PS00893">
    <property type="entry name" value="NUDIX_BOX"/>
    <property type="match status" value="1"/>
</dbReference>
<gene>
    <name evidence="4" type="ORF">VTK73DRAFT_9079</name>
</gene>
<feature type="region of interest" description="Disordered" evidence="2">
    <location>
        <begin position="92"/>
        <end position="163"/>
    </location>
</feature>
<evidence type="ECO:0000256" key="2">
    <source>
        <dbReference type="SAM" id="MobiDB-lite"/>
    </source>
</evidence>
<name>A0ABR3W596_9PEZI</name>
<dbReference type="SUPFAM" id="SSF55811">
    <property type="entry name" value="Nudix"/>
    <property type="match status" value="1"/>
</dbReference>
<accession>A0ABR3W596</accession>
<feature type="compositionally biased region" description="Basic and acidic residues" evidence="2">
    <location>
        <begin position="106"/>
        <end position="126"/>
    </location>
</feature>
<proteinExistence type="predicted"/>
<dbReference type="InterPro" id="IPR015797">
    <property type="entry name" value="NUDIX_hydrolase-like_dom_sf"/>
</dbReference>
<feature type="domain" description="Nudix hydrolase" evidence="3">
    <location>
        <begin position="40"/>
        <end position="88"/>
    </location>
</feature>
<dbReference type="InterPro" id="IPR051325">
    <property type="entry name" value="Nudix_hydrolase_domain"/>
</dbReference>
<dbReference type="PANTHER" id="PTHR21340">
    <property type="entry name" value="DIADENOSINE 5,5-P1,P4-TETRAPHOSPHATE PYROPHOSPHOHYDROLASE MUTT"/>
    <property type="match status" value="1"/>
</dbReference>
<dbReference type="Proteomes" id="UP001586593">
    <property type="component" value="Unassembled WGS sequence"/>
</dbReference>
<sequence>MGVDQSATVALDLDEIDRSMSFHPSDACVVSCGTVTIDPAASKVLLIWNRQLQIHQLPKGRKNIGEDMLSAALRETYEETGVPAAPLRLKIATRATPPAVEDEGGREEKEMQERSGPDNGSIHDSEEGGTAHGVHSALHRHNNGHYNGNGHGDGNGNGNGRSREVTEGLLSTEFIGCCRYPDPQSSTPAEKVVFYYAAVADSTQPRRFAGTSEKDRERLQEVWTPASEAPQMLRFRAEAEIVRKALMDARRSGYHMAA</sequence>
<keyword evidence="1" id="KW-0378">Hydrolase</keyword>
<dbReference type="PANTHER" id="PTHR21340:SF0">
    <property type="entry name" value="BIS(5'-NUCLEOSYL)-TETRAPHOSPHATASE [ASYMMETRICAL]"/>
    <property type="match status" value="1"/>
</dbReference>
<dbReference type="Gene3D" id="3.90.79.10">
    <property type="entry name" value="Nucleoside Triphosphate Pyrophosphohydrolase"/>
    <property type="match status" value="1"/>
</dbReference>
<dbReference type="InterPro" id="IPR000086">
    <property type="entry name" value="NUDIX_hydrolase_dom"/>
</dbReference>
<comment type="caution">
    <text evidence="4">The sequence shown here is derived from an EMBL/GenBank/DDBJ whole genome shotgun (WGS) entry which is preliminary data.</text>
</comment>
<protein>
    <recommendedName>
        <fullName evidence="3">Nudix hydrolase domain-containing protein</fullName>
    </recommendedName>
</protein>
<organism evidence="4 5">
    <name type="scientific">Phialemonium thermophilum</name>
    <dbReference type="NCBI Taxonomy" id="223376"/>
    <lineage>
        <taxon>Eukaryota</taxon>
        <taxon>Fungi</taxon>
        <taxon>Dikarya</taxon>
        <taxon>Ascomycota</taxon>
        <taxon>Pezizomycotina</taxon>
        <taxon>Sordariomycetes</taxon>
        <taxon>Sordariomycetidae</taxon>
        <taxon>Cephalothecales</taxon>
        <taxon>Cephalothecaceae</taxon>
        <taxon>Phialemonium</taxon>
    </lineage>
</organism>
<keyword evidence="5" id="KW-1185">Reference proteome</keyword>